<feature type="domain" description="Penicillin-binding protein transpeptidase" evidence="3">
    <location>
        <begin position="111"/>
        <end position="381"/>
    </location>
</feature>
<proteinExistence type="predicted"/>
<dbReference type="EMBL" id="JABBJJ010000419">
    <property type="protein sequence ID" value="NMO22411.1"/>
    <property type="molecule type" value="Genomic_DNA"/>
</dbReference>
<dbReference type="GO" id="GO:0008658">
    <property type="term" value="F:penicillin binding"/>
    <property type="evidence" value="ECO:0007669"/>
    <property type="project" value="InterPro"/>
</dbReference>
<comment type="caution">
    <text evidence="5">The sequence shown here is derived from an EMBL/GenBank/DDBJ whole genome shotgun (WGS) entry which is preliminary data.</text>
</comment>
<keyword evidence="1" id="KW-0328">Glycosyltransferase</keyword>
<dbReference type="SUPFAM" id="SSF56601">
    <property type="entry name" value="beta-lactamase/transpeptidase-like"/>
    <property type="match status" value="1"/>
</dbReference>
<dbReference type="Gene3D" id="1.10.3810.10">
    <property type="entry name" value="Biosynthetic peptidoglycan transglycosylase-like"/>
    <property type="match status" value="1"/>
</dbReference>
<evidence type="ECO:0000259" key="3">
    <source>
        <dbReference type="Pfam" id="PF00905"/>
    </source>
</evidence>
<dbReference type="InterPro" id="IPR001460">
    <property type="entry name" value="PCN-bd_Tpept"/>
</dbReference>
<evidence type="ECO:0000256" key="2">
    <source>
        <dbReference type="ARBA" id="ARBA00022679"/>
    </source>
</evidence>
<name>A0A848LXS5_9BACT</name>
<evidence type="ECO:0000313" key="6">
    <source>
        <dbReference type="Proteomes" id="UP000518300"/>
    </source>
</evidence>
<keyword evidence="6" id="KW-1185">Reference proteome</keyword>
<dbReference type="GO" id="GO:0008955">
    <property type="term" value="F:peptidoglycan glycosyltransferase activity"/>
    <property type="evidence" value="ECO:0007669"/>
    <property type="project" value="TreeGrafter"/>
</dbReference>
<dbReference type="RefSeq" id="WP_169351556.1">
    <property type="nucleotide sequence ID" value="NZ_JABBJJ010000419.1"/>
</dbReference>
<dbReference type="GO" id="GO:0030288">
    <property type="term" value="C:outer membrane-bounded periplasmic space"/>
    <property type="evidence" value="ECO:0007669"/>
    <property type="project" value="TreeGrafter"/>
</dbReference>
<dbReference type="PANTHER" id="PTHR32282:SF15">
    <property type="entry name" value="PENICILLIN-BINDING PROTEIN 1C"/>
    <property type="match status" value="1"/>
</dbReference>
<keyword evidence="2" id="KW-0808">Transferase</keyword>
<reference evidence="5 6" key="1">
    <citation type="submission" date="2020-04" db="EMBL/GenBank/DDBJ databases">
        <title>Draft genome of Pyxidicoccus fallax type strain.</title>
        <authorList>
            <person name="Whitworth D.E."/>
        </authorList>
    </citation>
    <scope>NUCLEOTIDE SEQUENCE [LARGE SCALE GENOMIC DNA]</scope>
    <source>
        <strain evidence="5 6">DSM 14698</strain>
    </source>
</reference>
<dbReference type="AlphaFoldDB" id="A0A848LXS5"/>
<accession>A0A848LXS5</accession>
<dbReference type="Pfam" id="PF06832">
    <property type="entry name" value="BiPBP_C"/>
    <property type="match status" value="1"/>
</dbReference>
<dbReference type="InterPro" id="IPR050396">
    <property type="entry name" value="Glycosyltr_51/Transpeptidase"/>
</dbReference>
<protein>
    <submittedName>
        <fullName evidence="5">Penicillin-binding protein 1C</fullName>
    </submittedName>
</protein>
<dbReference type="GO" id="GO:0009252">
    <property type="term" value="P:peptidoglycan biosynthetic process"/>
    <property type="evidence" value="ECO:0007669"/>
    <property type="project" value="TreeGrafter"/>
</dbReference>
<gene>
    <name evidence="5" type="ORF">HG543_47285</name>
</gene>
<dbReference type="InterPro" id="IPR036950">
    <property type="entry name" value="PBP_transglycosylase"/>
</dbReference>
<evidence type="ECO:0000259" key="4">
    <source>
        <dbReference type="Pfam" id="PF06832"/>
    </source>
</evidence>
<sequence length="591" mass="63378">PQAPTTLNPLKDLERARARQRTVLARMRDTGAISEEEHARALAEPLRLAGRDAPPSTPADTALHFTDYVVSLRPPHGEVRTTLDGDLQRELESLVRGHVDALAVGGVTNAAVVVLDNAECHVLAMVGSARYDDASAAGAVNGALARRQPGSALKPFTYALAFERGDTPASVVADVETRYGESDGDLFSPRNYSGDYSGPVLMGEALGRSLNVPAIRVARRVGVEPLLTRLRDVGFASLDAPSSHYGLGLTLGNGEVTLLELAQAYAMFARGGLTCRATPLAGPPAPDAAPHRAFSEEVAWLITDVLSDESVRMRGFGAGNALMLGFPVAVKTGTSTNWRDNWAVGYTPRFTVAVWTGDFSNRPLHGMTGATGAGPLFHKVMKRVVARAGPSAMPERTPPPEGLVEGQVCAHSGQVPTASCPVRRRVRLPKAHVPDQPCPWHREVRLDARNGLLAGESCPSEHVVTRTFAFLPAPYASWQATHGREAAPAAPTRYSPLCPEKGPVPGALVITWPRPGEVFLIEPGYARDTQTLRLSAEVEPRLAAVTWLVDGRPVGQAPWPYDASWALQPGRHRLEVVARGLRSEPVDIEVR</sequence>
<dbReference type="PANTHER" id="PTHR32282">
    <property type="entry name" value="BINDING PROTEIN TRANSPEPTIDASE, PUTATIVE-RELATED"/>
    <property type="match status" value="1"/>
</dbReference>
<dbReference type="InterPro" id="IPR012338">
    <property type="entry name" value="Beta-lactam/transpept-like"/>
</dbReference>
<feature type="domain" description="Penicillin-binding C-terminal" evidence="4">
    <location>
        <begin position="506"/>
        <end position="578"/>
    </location>
</feature>
<dbReference type="Pfam" id="PF00905">
    <property type="entry name" value="Transpeptidase"/>
    <property type="match status" value="1"/>
</dbReference>
<feature type="non-terminal residue" evidence="5">
    <location>
        <position position="1"/>
    </location>
</feature>
<evidence type="ECO:0000256" key="1">
    <source>
        <dbReference type="ARBA" id="ARBA00022676"/>
    </source>
</evidence>
<dbReference type="Proteomes" id="UP000518300">
    <property type="component" value="Unassembled WGS sequence"/>
</dbReference>
<organism evidence="5 6">
    <name type="scientific">Pyxidicoccus fallax</name>
    <dbReference type="NCBI Taxonomy" id="394095"/>
    <lineage>
        <taxon>Bacteria</taxon>
        <taxon>Pseudomonadati</taxon>
        <taxon>Myxococcota</taxon>
        <taxon>Myxococcia</taxon>
        <taxon>Myxococcales</taxon>
        <taxon>Cystobacterineae</taxon>
        <taxon>Myxococcaceae</taxon>
        <taxon>Pyxidicoccus</taxon>
    </lineage>
</organism>
<dbReference type="Gene3D" id="3.40.710.10">
    <property type="entry name" value="DD-peptidase/beta-lactamase superfamily"/>
    <property type="match status" value="1"/>
</dbReference>
<dbReference type="InterPro" id="IPR009647">
    <property type="entry name" value="PBP_C"/>
</dbReference>
<evidence type="ECO:0000313" key="5">
    <source>
        <dbReference type="EMBL" id="NMO22411.1"/>
    </source>
</evidence>